<dbReference type="InterPro" id="IPR050706">
    <property type="entry name" value="Cyclic-di-GMP_PDE-like"/>
</dbReference>
<dbReference type="InterPro" id="IPR035919">
    <property type="entry name" value="EAL_sf"/>
</dbReference>
<organism evidence="2 3">
    <name type="scientific">Massilia cavernae</name>
    <dbReference type="NCBI Taxonomy" id="2320864"/>
    <lineage>
        <taxon>Bacteria</taxon>
        <taxon>Pseudomonadati</taxon>
        <taxon>Pseudomonadota</taxon>
        <taxon>Betaproteobacteria</taxon>
        <taxon>Burkholderiales</taxon>
        <taxon>Oxalobacteraceae</taxon>
        <taxon>Telluria group</taxon>
        <taxon>Massilia</taxon>
    </lineage>
</organism>
<dbReference type="Proteomes" id="UP000284006">
    <property type="component" value="Unassembled WGS sequence"/>
</dbReference>
<dbReference type="CDD" id="cd01948">
    <property type="entry name" value="EAL"/>
    <property type="match status" value="1"/>
</dbReference>
<feature type="domain" description="EAL" evidence="1">
    <location>
        <begin position="60"/>
        <end position="313"/>
    </location>
</feature>
<dbReference type="SUPFAM" id="SSF141868">
    <property type="entry name" value="EAL domain-like"/>
    <property type="match status" value="1"/>
</dbReference>
<accession>A0A418XY27</accession>
<comment type="caution">
    <text evidence="2">The sequence shown here is derived from an EMBL/GenBank/DDBJ whole genome shotgun (WGS) entry which is preliminary data.</text>
</comment>
<gene>
    <name evidence="2" type="ORF">D3872_09905</name>
</gene>
<dbReference type="PROSITE" id="PS50883">
    <property type="entry name" value="EAL"/>
    <property type="match status" value="1"/>
</dbReference>
<dbReference type="Pfam" id="PF00563">
    <property type="entry name" value="EAL"/>
    <property type="match status" value="1"/>
</dbReference>
<dbReference type="PANTHER" id="PTHR33121">
    <property type="entry name" value="CYCLIC DI-GMP PHOSPHODIESTERASE PDEF"/>
    <property type="match status" value="1"/>
</dbReference>
<keyword evidence="3" id="KW-1185">Reference proteome</keyword>
<dbReference type="PANTHER" id="PTHR33121:SF71">
    <property type="entry name" value="OXYGEN SENSOR PROTEIN DOSP"/>
    <property type="match status" value="1"/>
</dbReference>
<dbReference type="GO" id="GO:0071111">
    <property type="term" value="F:cyclic-guanylate-specific phosphodiesterase activity"/>
    <property type="evidence" value="ECO:0007669"/>
    <property type="project" value="InterPro"/>
</dbReference>
<dbReference type="Gene3D" id="3.20.20.450">
    <property type="entry name" value="EAL domain"/>
    <property type="match status" value="1"/>
</dbReference>
<dbReference type="EMBL" id="QYUP01000093">
    <property type="protein sequence ID" value="RJG17886.1"/>
    <property type="molecule type" value="Genomic_DNA"/>
</dbReference>
<evidence type="ECO:0000313" key="3">
    <source>
        <dbReference type="Proteomes" id="UP000284006"/>
    </source>
</evidence>
<proteinExistence type="predicted"/>
<dbReference type="AlphaFoldDB" id="A0A418XY27"/>
<sequence>MSVAKGELLTSARTIAHGCGSCVLGELPSATEPDKLKQLLLCYLETVAAAPKNVDRQSSQQWTRSDLISALNCNQFVPFFQPKVDLNTGVPTCVEILARWNHPDLGILLPSQFVELMEQEGLIDQLTGCLLLQSLACARECAASGRNIGFALNVSPLTLQDARTPTRIYSLVTACGLSPAQITIEVTETASSKCFIRLLESLTRLRMMGFKISVDDFGMGYSSLQLLSQMPFTELKIDRSFVADASSNTKSAAILESIIQLAGKLRLHTVAEGIETRDELNLVQSLGCAAGQGFLLGRPMAQADLIGYLQDKTSVAAALGSVTRRATYNGEYSYRAPIFRPESRLCARRRGQHRPA</sequence>
<dbReference type="InterPro" id="IPR001633">
    <property type="entry name" value="EAL_dom"/>
</dbReference>
<protein>
    <submittedName>
        <fullName evidence="2">EAL domain-containing protein</fullName>
    </submittedName>
</protein>
<dbReference type="SMART" id="SM00052">
    <property type="entry name" value="EAL"/>
    <property type="match status" value="1"/>
</dbReference>
<name>A0A418XY27_9BURK</name>
<reference evidence="2 3" key="1">
    <citation type="submission" date="2018-09" db="EMBL/GenBank/DDBJ databases">
        <authorList>
            <person name="Zhu H."/>
        </authorList>
    </citation>
    <scope>NUCLEOTIDE SEQUENCE [LARGE SCALE GENOMIC DNA]</scope>
    <source>
        <strain evidence="2 3">K1S02-61</strain>
    </source>
</reference>
<evidence type="ECO:0000313" key="2">
    <source>
        <dbReference type="EMBL" id="RJG17886.1"/>
    </source>
</evidence>
<evidence type="ECO:0000259" key="1">
    <source>
        <dbReference type="PROSITE" id="PS50883"/>
    </source>
</evidence>